<dbReference type="Pfam" id="PF14907">
    <property type="entry name" value="NTP_transf_5"/>
    <property type="match status" value="1"/>
</dbReference>
<dbReference type="InterPro" id="IPR039498">
    <property type="entry name" value="NTP_transf_5"/>
</dbReference>
<dbReference type="PATRIC" id="fig|68170.10.peg.6809"/>
<dbReference type="RefSeq" id="WP_045310378.1">
    <property type="nucleotide sequence ID" value="NZ_JYJG01000029.1"/>
</dbReference>
<evidence type="ECO:0008006" key="3">
    <source>
        <dbReference type="Google" id="ProtNLM"/>
    </source>
</evidence>
<organism evidence="1 2">
    <name type="scientific">Lentzea aerocolonigenes</name>
    <name type="common">Lechevalieria aerocolonigenes</name>
    <name type="synonym">Saccharothrix aerocolonigenes</name>
    <dbReference type="NCBI Taxonomy" id="68170"/>
    <lineage>
        <taxon>Bacteria</taxon>
        <taxon>Bacillati</taxon>
        <taxon>Actinomycetota</taxon>
        <taxon>Actinomycetes</taxon>
        <taxon>Pseudonocardiales</taxon>
        <taxon>Pseudonocardiaceae</taxon>
        <taxon>Lentzea</taxon>
    </lineage>
</organism>
<dbReference type="Proteomes" id="UP000033393">
    <property type="component" value="Unassembled WGS sequence"/>
</dbReference>
<reference evidence="1 2" key="1">
    <citation type="submission" date="2015-02" db="EMBL/GenBank/DDBJ databases">
        <authorList>
            <person name="Ju K.-S."/>
            <person name="Doroghazi J.R."/>
            <person name="Metcalf W."/>
        </authorList>
    </citation>
    <scope>NUCLEOTIDE SEQUENCE [LARGE SCALE GENOMIC DNA]</scope>
    <source>
        <strain evidence="1 2">NRRL B-16140</strain>
    </source>
</reference>
<proteinExistence type="predicted"/>
<protein>
    <recommendedName>
        <fullName evidence="3">Nucleotidyltransferase family protein</fullName>
    </recommendedName>
</protein>
<evidence type="ECO:0000313" key="1">
    <source>
        <dbReference type="EMBL" id="KJK51695.1"/>
    </source>
</evidence>
<accession>A0A0F0H862</accession>
<sequence>MSTIGAEAAWKLVALSSIHDVAADMPDVDVDEILAEVDWDVVLVRAMRHRLMPRLADLLIRSERMAATPKPIRRALVLALNTNRFTCAATTRETSEVVAALQAGGVAVACTKGVVFQQSLYGGFGGRDFRDIDLMIQESDKQTAAEILLSIGYEAHLELDLLTNTTVTRSRRELMMYRMFPDHLPHFARPVEGHIMPFHDVDVCFNFTWHGAGWNIPMNEVLAELDTVEVRAGEETFGLPSLSAPYDFLFVATHIFRETWFERKISGEAIRLGQFADLWRLWQRLDDPARKTVAALIDRYGVAPPIAWACHHADGVFGSRIADGLGLGDYCDSAWLRSIGAVDGSYLEWHGDMREWLRSGKPPALSPMSEPRFAAQARVALS</sequence>
<keyword evidence="2" id="KW-1185">Reference proteome</keyword>
<gene>
    <name evidence="1" type="ORF">UK23_06180</name>
</gene>
<dbReference type="EMBL" id="JYJG01000029">
    <property type="protein sequence ID" value="KJK51695.1"/>
    <property type="molecule type" value="Genomic_DNA"/>
</dbReference>
<comment type="caution">
    <text evidence="1">The sequence shown here is derived from an EMBL/GenBank/DDBJ whole genome shotgun (WGS) entry which is preliminary data.</text>
</comment>
<name>A0A0F0H862_LENAE</name>
<dbReference type="AlphaFoldDB" id="A0A0F0H862"/>
<dbReference type="OrthoDB" id="3963523at2"/>
<evidence type="ECO:0000313" key="2">
    <source>
        <dbReference type="Proteomes" id="UP000033393"/>
    </source>
</evidence>